<evidence type="ECO:0000313" key="3">
    <source>
        <dbReference type="Proteomes" id="UP000594464"/>
    </source>
</evidence>
<dbReference type="EMBL" id="CP048620">
    <property type="protein sequence ID" value="QPJ65156.1"/>
    <property type="molecule type" value="Genomic_DNA"/>
</dbReference>
<dbReference type="Proteomes" id="UP000594464">
    <property type="component" value="Chromosome"/>
</dbReference>
<accession>A0A7T0C287</accession>
<dbReference type="InterPro" id="IPR004045">
    <property type="entry name" value="Glutathione_S-Trfase_N"/>
</dbReference>
<gene>
    <name evidence="2" type="ORF">G3M78_07040</name>
</gene>
<sequence length="83" mass="9530">MILRLYNIDGCGYCAMVRETLSQLDLEYEKIDVPWPHNQRKEVFDVSGQTTVPVLVDGDVILDDEYAIIDHLKRNYSKQSPSA</sequence>
<proteinExistence type="predicted"/>
<dbReference type="SUPFAM" id="SSF52833">
    <property type="entry name" value="Thioredoxin-like"/>
    <property type="match status" value="1"/>
</dbReference>
<dbReference type="PROSITE" id="PS50404">
    <property type="entry name" value="GST_NTER"/>
    <property type="match status" value="1"/>
</dbReference>
<reference evidence="3" key="1">
    <citation type="submission" date="2020-02" db="EMBL/GenBank/DDBJ databases">
        <title>Genomic and physiological characterization of two novel Nitrospinaceae genera.</title>
        <authorList>
            <person name="Mueller A.J."/>
            <person name="Jung M.-Y."/>
            <person name="Strachan C.R."/>
            <person name="Herbold C.W."/>
            <person name="Kirkegaard R.H."/>
            <person name="Daims H."/>
        </authorList>
    </citation>
    <scope>NUCLEOTIDE SEQUENCE [LARGE SCALE GENOMIC DNA]</scope>
</reference>
<dbReference type="InterPro" id="IPR036249">
    <property type="entry name" value="Thioredoxin-like_sf"/>
</dbReference>
<evidence type="ECO:0000259" key="1">
    <source>
        <dbReference type="PROSITE" id="PS50404"/>
    </source>
</evidence>
<dbReference type="PROSITE" id="PS51354">
    <property type="entry name" value="GLUTAREDOXIN_2"/>
    <property type="match status" value="1"/>
</dbReference>
<dbReference type="Pfam" id="PF13417">
    <property type="entry name" value="GST_N_3"/>
    <property type="match status" value="1"/>
</dbReference>
<name>A0A7T0C287_9BACT</name>
<dbReference type="AlphaFoldDB" id="A0A7T0C287"/>
<protein>
    <submittedName>
        <fullName evidence="2">Glutaredoxin</fullName>
    </submittedName>
</protein>
<dbReference type="KEGG" id="nva:G3M78_07040"/>
<dbReference type="CDD" id="cd00570">
    <property type="entry name" value="GST_N_family"/>
    <property type="match status" value="1"/>
</dbReference>
<dbReference type="Gene3D" id="3.40.30.10">
    <property type="entry name" value="Glutaredoxin"/>
    <property type="match status" value="1"/>
</dbReference>
<feature type="domain" description="GST N-terminal" evidence="1">
    <location>
        <begin position="1"/>
        <end position="80"/>
    </location>
</feature>
<organism evidence="2 3">
    <name type="scientific">Candidatus Nitrohelix vancouverensis</name>
    <dbReference type="NCBI Taxonomy" id="2705534"/>
    <lineage>
        <taxon>Bacteria</taxon>
        <taxon>Pseudomonadati</taxon>
        <taxon>Nitrospinota/Tectimicrobiota group</taxon>
        <taxon>Nitrospinota</taxon>
        <taxon>Nitrospinia</taxon>
        <taxon>Nitrospinales</taxon>
        <taxon>Nitrospinaceae</taxon>
        <taxon>Candidatus Nitrohelix</taxon>
    </lineage>
</organism>
<evidence type="ECO:0000313" key="2">
    <source>
        <dbReference type="EMBL" id="QPJ65156.1"/>
    </source>
</evidence>